<evidence type="ECO:0000259" key="1">
    <source>
        <dbReference type="Pfam" id="PF01609"/>
    </source>
</evidence>
<proteinExistence type="predicted"/>
<accession>A0ABS3TF35</accession>
<dbReference type="InterPro" id="IPR002559">
    <property type="entry name" value="Transposase_11"/>
</dbReference>
<evidence type="ECO:0000313" key="2">
    <source>
        <dbReference type="EMBL" id="MBO3272266.1"/>
    </source>
</evidence>
<protein>
    <submittedName>
        <fullName evidence="2">Transposase</fullName>
    </submittedName>
</protein>
<gene>
    <name evidence="2" type="ORF">J4D97_16545</name>
</gene>
<dbReference type="Proteomes" id="UP000670527">
    <property type="component" value="Unassembled WGS sequence"/>
</dbReference>
<dbReference type="Pfam" id="PF01609">
    <property type="entry name" value="DDE_Tnp_1"/>
    <property type="match status" value="1"/>
</dbReference>
<name>A0ABS3TF35_9BACT</name>
<evidence type="ECO:0000313" key="3">
    <source>
        <dbReference type="Proteomes" id="UP000670527"/>
    </source>
</evidence>
<dbReference type="RefSeq" id="WP_208308536.1">
    <property type="nucleotide sequence ID" value="NZ_JAGETX010000010.1"/>
</dbReference>
<sequence length="333" mass="38393">MLTQTHYIEYLLSTPKNYTCTNLADHLPDISHDQVNRFLRTSTLPVSQLRQLVQPLLHDSPEAFLLVDDSVQDKRYSRFIELTKRQYSGNVHGMVRGIGLVNLVHSSGQAGDFLPLDYRVYAPDQDRKTKNDHFVDMFDQVVKEDKLLARTLLFDSWYAGSTNLKKIHRAGWTFFTTLKSNRQVSVAKETGYQALDTLEPPAQGWSKGVEVRLQEVPFAVKLFKLVATNGDIEWVVTNHLAAHMTREMVLDAVQVRWQVEEFHRSFKQLTGAEKCQCRKANAQRNHLTCCYLAWVSLAQHARRLGQTMYQAHQQQWAPYLRQLLQKPVIQVLA</sequence>
<keyword evidence="3" id="KW-1185">Reference proteome</keyword>
<comment type="caution">
    <text evidence="2">The sequence shown here is derived from an EMBL/GenBank/DDBJ whole genome shotgun (WGS) entry which is preliminary data.</text>
</comment>
<dbReference type="EMBL" id="JAGETX010000010">
    <property type="protein sequence ID" value="MBO3272266.1"/>
    <property type="molecule type" value="Genomic_DNA"/>
</dbReference>
<dbReference type="InterPro" id="IPR012337">
    <property type="entry name" value="RNaseH-like_sf"/>
</dbReference>
<feature type="domain" description="Transposase IS4-like" evidence="1">
    <location>
        <begin position="115"/>
        <end position="294"/>
    </location>
</feature>
<dbReference type="SUPFAM" id="SSF53098">
    <property type="entry name" value="Ribonuclease H-like"/>
    <property type="match status" value="1"/>
</dbReference>
<organism evidence="2 3">
    <name type="scientific">Hymenobacter defluvii</name>
    <dbReference type="NCBI Taxonomy" id="2054411"/>
    <lineage>
        <taxon>Bacteria</taxon>
        <taxon>Pseudomonadati</taxon>
        <taxon>Bacteroidota</taxon>
        <taxon>Cytophagia</taxon>
        <taxon>Cytophagales</taxon>
        <taxon>Hymenobacteraceae</taxon>
        <taxon>Hymenobacter</taxon>
    </lineage>
</organism>
<reference evidence="2 3" key="1">
    <citation type="submission" date="2021-03" db="EMBL/GenBank/DDBJ databases">
        <authorList>
            <person name="Kim M.K."/>
        </authorList>
    </citation>
    <scope>NUCLEOTIDE SEQUENCE [LARGE SCALE GENOMIC DNA]</scope>
    <source>
        <strain evidence="2 3">BT507</strain>
    </source>
</reference>